<comment type="PTM">
    <text evidence="9 10">Binds 4 heme groups per subunit.</text>
</comment>
<accession>A0A548</accession>
<evidence type="ECO:0000256" key="8">
    <source>
        <dbReference type="ARBA" id="ARBA00023004"/>
    </source>
</evidence>
<evidence type="ECO:0000256" key="12">
    <source>
        <dbReference type="SAM" id="Phobius"/>
    </source>
</evidence>
<dbReference type="AlphaFoldDB" id="A0A548"/>
<evidence type="ECO:0000256" key="5">
    <source>
        <dbReference type="ARBA" id="ARBA00022617"/>
    </source>
</evidence>
<dbReference type="Gene3D" id="1.10.468.10">
    <property type="entry name" value="Photosynthetic Reaction Center, subunit C, domain 2"/>
    <property type="match status" value="2"/>
</dbReference>
<evidence type="ECO:0000256" key="2">
    <source>
        <dbReference type="ARBA" id="ARBA00015978"/>
    </source>
</evidence>
<gene>
    <name evidence="13" type="primary">pufC</name>
</gene>
<feature type="binding site" description="axial binding residue" evidence="11">
    <location>
        <position position="279"/>
    </location>
    <ligand>
        <name>heme</name>
        <dbReference type="ChEBI" id="CHEBI:30413"/>
        <label>3</label>
    </ligand>
    <ligandPart>
        <name>Fe</name>
        <dbReference type="ChEBI" id="CHEBI:18248"/>
    </ligandPart>
</feature>
<evidence type="ECO:0000256" key="4">
    <source>
        <dbReference type="ARBA" id="ARBA00022531"/>
    </source>
</evidence>
<keyword evidence="3 9" id="KW-0813">Transport</keyword>
<feature type="binding site" description="axial binding residue" evidence="11">
    <location>
        <position position="153"/>
    </location>
    <ligand>
        <name>heme</name>
        <dbReference type="ChEBI" id="CHEBI:30413"/>
        <label>2</label>
    </ligand>
    <ligandPart>
        <name>Fe</name>
        <dbReference type="ChEBI" id="CHEBI:18248"/>
    </ligandPart>
</feature>
<dbReference type="EMBL" id="AY671989">
    <property type="protein sequence ID" value="AAT90304.1"/>
    <property type="molecule type" value="Genomic_DNA"/>
</dbReference>
<feature type="binding site" description="covalent" evidence="10">
    <location>
        <position position="336"/>
    </location>
    <ligand>
        <name>heme</name>
        <dbReference type="ChEBI" id="CHEBI:30413"/>
        <label>4</label>
    </ligand>
</feature>
<feature type="transmembrane region" description="Helical" evidence="12">
    <location>
        <begin position="21"/>
        <end position="41"/>
    </location>
</feature>
<feature type="binding site" description="covalent" evidence="10">
    <location>
        <position position="178"/>
    </location>
    <ligand>
        <name>heme</name>
        <dbReference type="ChEBI" id="CHEBI:30413"/>
        <label>2</label>
    </ligand>
</feature>
<feature type="binding site" description="axial binding residue" evidence="11">
    <location>
        <position position="340"/>
    </location>
    <ligand>
        <name>heme</name>
        <dbReference type="ChEBI" id="CHEBI:30413"/>
        <label>4</label>
    </ligand>
    <ligandPart>
        <name>Fe</name>
        <dbReference type="ChEBI" id="CHEBI:18248"/>
    </ligandPart>
</feature>
<proteinExistence type="predicted"/>
<reference evidence="13" key="1">
    <citation type="journal article" date="2005" name="Appl. Environ. Microbiol.">
        <title>Roseobacter-like bacteria in red and mediterranean sea aerobic anoxygenic photosynthetic populations.</title>
        <authorList>
            <person name="Oz A."/>
            <person name="Sabehi G."/>
            <person name="Koblizek M."/>
            <person name="Massana R."/>
            <person name="Beja O."/>
        </authorList>
    </citation>
    <scope>NUCLEOTIDE SEQUENCE</scope>
</reference>
<dbReference type="InterPro" id="IPR023119">
    <property type="entry name" value="Multihaem_cyt_PRC_cyt_su-like"/>
</dbReference>
<keyword evidence="7 9" id="KW-0249">Electron transport</keyword>
<feature type="binding site" description="covalent" evidence="10">
    <location>
        <position position="127"/>
    </location>
    <ligand>
        <name>heme</name>
        <dbReference type="ChEBI" id="CHEBI:30413"/>
        <label>1</label>
    </ligand>
</feature>
<dbReference type="GO" id="GO:0030077">
    <property type="term" value="C:plasma membrane light-harvesting complex"/>
    <property type="evidence" value="ECO:0007669"/>
    <property type="project" value="InterPro"/>
</dbReference>
<name>A0A548_9PROT</name>
<protein>
    <recommendedName>
        <fullName evidence="2 9">Photosynthetic reaction center cytochrome c subunit</fullName>
    </recommendedName>
</protein>
<evidence type="ECO:0000256" key="9">
    <source>
        <dbReference type="PIRNR" id="PIRNR000017"/>
    </source>
</evidence>
<dbReference type="InterPro" id="IPR036280">
    <property type="entry name" value="Multihaem_cyt_sf"/>
</dbReference>
<dbReference type="PIRSF" id="PIRSF000017">
    <property type="entry name" value="RC_cytochrome"/>
    <property type="match status" value="1"/>
</dbReference>
<evidence type="ECO:0000256" key="6">
    <source>
        <dbReference type="ARBA" id="ARBA00022723"/>
    </source>
</evidence>
<keyword evidence="12" id="KW-0472">Membrane</keyword>
<evidence type="ECO:0000313" key="13">
    <source>
        <dbReference type="EMBL" id="AAT90304.1"/>
    </source>
</evidence>
<feature type="binding site" description="covalent" evidence="10">
    <location>
        <position position="278"/>
    </location>
    <ligand>
        <name>heme</name>
        <dbReference type="ChEBI" id="CHEBI:30413"/>
        <label>3</label>
    </ligand>
</feature>
<keyword evidence="12" id="KW-0812">Transmembrane</keyword>
<dbReference type="GO" id="GO:0009055">
    <property type="term" value="F:electron transfer activity"/>
    <property type="evidence" value="ECO:0007669"/>
    <property type="project" value="InterPro"/>
</dbReference>
<keyword evidence="12" id="KW-1133">Transmembrane helix</keyword>
<feature type="binding site" description="covalent" evidence="10">
    <location>
        <position position="275"/>
    </location>
    <ligand>
        <name>heme</name>
        <dbReference type="ChEBI" id="CHEBI:30413"/>
        <label>3</label>
    </ligand>
</feature>
<dbReference type="SUPFAM" id="SSF48695">
    <property type="entry name" value="Multiheme cytochromes"/>
    <property type="match status" value="1"/>
</dbReference>
<evidence type="ECO:0000256" key="11">
    <source>
        <dbReference type="PIRSR" id="PIRSR000017-2"/>
    </source>
</evidence>
<comment type="function">
    <text evidence="1 9">The reaction center of purple bacteria contains a tightly bound cytochrome molecule which re-reduces the photo oxidized primary electron donor.</text>
</comment>
<feature type="binding site" description="axial binding residue" evidence="11">
    <location>
        <position position="264"/>
    </location>
    <ligand>
        <name>heme</name>
        <dbReference type="ChEBI" id="CHEBI:30413"/>
        <label>3</label>
    </ligand>
    <ligandPart>
        <name>Fe</name>
        <dbReference type="ChEBI" id="CHEBI:18248"/>
    </ligandPart>
</feature>
<evidence type="ECO:0000256" key="1">
    <source>
        <dbReference type="ARBA" id="ARBA00003196"/>
    </source>
</evidence>
<feature type="binding site" description="covalent" evidence="10">
    <location>
        <position position="339"/>
    </location>
    <ligand>
        <name>heme</name>
        <dbReference type="ChEBI" id="CHEBI:30413"/>
        <label>4</label>
    </ligand>
</feature>
<dbReference type="GO" id="GO:0005506">
    <property type="term" value="F:iron ion binding"/>
    <property type="evidence" value="ECO:0007669"/>
    <property type="project" value="InterPro"/>
</dbReference>
<dbReference type="NCBIfam" id="NF040706">
    <property type="entry name" value="photo_cyt_PufC"/>
    <property type="match status" value="1"/>
</dbReference>
<evidence type="ECO:0000256" key="7">
    <source>
        <dbReference type="ARBA" id="ARBA00022982"/>
    </source>
</evidence>
<keyword evidence="6 9" id="KW-0479">Metal-binding</keyword>
<feature type="binding site" description="axial binding residue" evidence="11">
    <location>
        <position position="114"/>
    </location>
    <ligand>
        <name>heme</name>
        <dbReference type="ChEBI" id="CHEBI:30413"/>
        <label>1</label>
    </ligand>
    <ligandPart>
        <name>Fe</name>
        <dbReference type="ChEBI" id="CHEBI:18248"/>
    </ligandPart>
</feature>
<evidence type="ECO:0000256" key="10">
    <source>
        <dbReference type="PIRSR" id="PIRSR000017-1"/>
    </source>
</evidence>
<dbReference type="CDD" id="cd09224">
    <property type="entry name" value="CytoC_RC"/>
    <property type="match status" value="1"/>
</dbReference>
<sequence length="368" mass="40829">MLPKWFNVWNRENPTNIFGPGILVGAVGGAVFLGILIITWGQPYATDSLQTGPRGTGMSVTEFKSDLATPDPDIASLMEDEPYIPDGSEPLAKDIYQNVQVLGDLTEDNFNRLMAAMTNWVSPDQGCAYCHGEGDLETYGDDALYTKVVSRRMIQMTQNINENWDGHVNANKQVGVTCMTCHRGQNVPSEIWFKITPVNEATAGWPSVQNRATSLSQFTSLPSDALEAYLLNYEQINVHDLESRVENQPGDPLIQQTERTYSLMNYFSNSLGKNCVLCHNSRAFYDTEQVTPQWGISSLGISMVQEMNNDYLVPLADVYPENRLGPVHGDAPKAACKTCHKGYQQPLQGSNVIQYWPELATTGAPVYE</sequence>
<organism evidence="13">
    <name type="scientific">uncultured proteobacterium eBACred25D05</name>
    <dbReference type="NCBI Taxonomy" id="287841"/>
    <lineage>
        <taxon>Bacteria</taxon>
        <taxon>Pseudomonadati</taxon>
        <taxon>Pseudomonadota</taxon>
        <taxon>environmental samples</taxon>
    </lineage>
</organism>
<feature type="binding site" description="axial binding residue" evidence="11">
    <location>
        <position position="131"/>
    </location>
    <ligand>
        <name>heme</name>
        <dbReference type="ChEBI" id="CHEBI:30413"/>
        <label>1</label>
    </ligand>
    <ligandPart>
        <name>Fe</name>
        <dbReference type="ChEBI" id="CHEBI:18248"/>
    </ligandPart>
</feature>
<feature type="binding site" description="axial binding residue" evidence="11">
    <location>
        <position position="182"/>
    </location>
    <ligand>
        <name>heme</name>
        <dbReference type="ChEBI" id="CHEBI:30413"/>
        <label>2</label>
    </ligand>
    <ligandPart>
        <name>Fe</name>
        <dbReference type="ChEBI" id="CHEBI:18248"/>
    </ligandPart>
</feature>
<evidence type="ECO:0000256" key="3">
    <source>
        <dbReference type="ARBA" id="ARBA00022448"/>
    </source>
</evidence>
<dbReference type="GO" id="GO:0020037">
    <property type="term" value="F:heme binding"/>
    <property type="evidence" value="ECO:0007669"/>
    <property type="project" value="InterPro"/>
</dbReference>
<keyword evidence="5 9" id="KW-0349">Heme</keyword>
<feature type="binding site" description="covalent" evidence="10">
    <location>
        <position position="130"/>
    </location>
    <ligand>
        <name>heme</name>
        <dbReference type="ChEBI" id="CHEBI:30413"/>
        <label>1</label>
    </ligand>
</feature>
<feature type="binding site" description="covalent" evidence="10">
    <location>
        <position position="181"/>
    </location>
    <ligand>
        <name>heme</name>
        <dbReference type="ChEBI" id="CHEBI:30413"/>
        <label>2</label>
    </ligand>
</feature>
<keyword evidence="9" id="KW-0674">Reaction center</keyword>
<feature type="binding site" description="axial binding residue" evidence="11">
    <location>
        <position position="167"/>
    </location>
    <ligand>
        <name>heme</name>
        <dbReference type="ChEBI" id="CHEBI:30413"/>
        <label>4</label>
    </ligand>
    <ligandPart>
        <name>Fe</name>
        <dbReference type="ChEBI" id="CHEBI:18248"/>
    </ligandPart>
</feature>
<dbReference type="Pfam" id="PF02276">
    <property type="entry name" value="CytoC_RC"/>
    <property type="match status" value="1"/>
</dbReference>
<dbReference type="InterPro" id="IPR003158">
    <property type="entry name" value="Photosyn_RC_cyt_c-su"/>
</dbReference>
<keyword evidence="8 9" id="KW-0408">Iron</keyword>
<keyword evidence="4 9" id="KW-0602">Photosynthesis</keyword>
<dbReference type="GO" id="GO:0019684">
    <property type="term" value="P:photosynthesis, light reaction"/>
    <property type="evidence" value="ECO:0007669"/>
    <property type="project" value="InterPro"/>
</dbReference>